<evidence type="ECO:0000256" key="1">
    <source>
        <dbReference type="SAM" id="SignalP"/>
    </source>
</evidence>
<dbReference type="Gene3D" id="2.40.128.270">
    <property type="match status" value="1"/>
</dbReference>
<protein>
    <submittedName>
        <fullName evidence="3">META domain-containing protein</fullName>
    </submittedName>
</protein>
<evidence type="ECO:0000313" key="3">
    <source>
        <dbReference type="EMBL" id="BCS90099.1"/>
    </source>
</evidence>
<dbReference type="PANTHER" id="PTHR35535">
    <property type="entry name" value="HEAT SHOCK PROTEIN HSLJ"/>
    <property type="match status" value="1"/>
</dbReference>
<dbReference type="InterPro" id="IPR038670">
    <property type="entry name" value="HslJ-like_sf"/>
</dbReference>
<reference evidence="3" key="1">
    <citation type="journal article" date="2022" name="Arch. Microbiol.">
        <title>Pseudodesulfovibrio sediminis sp. nov., a mesophilic and neutrophilic sulfate-reducing bacterium isolated from sediment of a brackish lake.</title>
        <authorList>
            <person name="Takahashi A."/>
            <person name="Kojima H."/>
            <person name="Watanabe M."/>
            <person name="Fukui M."/>
        </authorList>
    </citation>
    <scope>NUCLEOTIDE SEQUENCE</scope>
    <source>
        <strain evidence="3">SF6</strain>
    </source>
</reference>
<accession>A0ABN6EYJ5</accession>
<feature type="domain" description="DUF306" evidence="2">
    <location>
        <begin position="41"/>
        <end position="146"/>
    </location>
</feature>
<organism evidence="3 4">
    <name type="scientific">Pseudodesulfovibrio sediminis</name>
    <dbReference type="NCBI Taxonomy" id="2810563"/>
    <lineage>
        <taxon>Bacteria</taxon>
        <taxon>Pseudomonadati</taxon>
        <taxon>Thermodesulfobacteriota</taxon>
        <taxon>Desulfovibrionia</taxon>
        <taxon>Desulfovibrionales</taxon>
        <taxon>Desulfovibrionaceae</taxon>
    </lineage>
</organism>
<proteinExistence type="predicted"/>
<keyword evidence="1" id="KW-0732">Signal</keyword>
<dbReference type="InterPro" id="IPR005184">
    <property type="entry name" value="DUF306_Meta_HslJ"/>
</dbReference>
<feature type="chain" id="PRO_5045319779" evidence="1">
    <location>
        <begin position="24"/>
        <end position="154"/>
    </location>
</feature>
<feature type="signal peptide" evidence="1">
    <location>
        <begin position="1"/>
        <end position="23"/>
    </location>
</feature>
<dbReference type="EMBL" id="AP024485">
    <property type="protein sequence ID" value="BCS90099.1"/>
    <property type="molecule type" value="Genomic_DNA"/>
</dbReference>
<sequence length="154" mass="17037">MKIQMTLKWCVSAVLLTSIVVLAACGSHSTQPTDEASIRSAIVGKVWHLEKLFLRDVSSDTDLTLEFKNDNTVSGFGGCNDFNGTYTLQDDNLKFGPMTSTRKSCGAGIGEQEYSYLTFLSTIKNVRLEEDELHLLNDKYSGAMTFTTGDQGFW</sequence>
<name>A0ABN6EYJ5_9BACT</name>
<evidence type="ECO:0000313" key="4">
    <source>
        <dbReference type="Proteomes" id="UP001053296"/>
    </source>
</evidence>
<dbReference type="PANTHER" id="PTHR35535:SF1">
    <property type="entry name" value="HEAT SHOCK PROTEIN HSLJ"/>
    <property type="match status" value="1"/>
</dbReference>
<dbReference type="InterPro" id="IPR053147">
    <property type="entry name" value="Hsp_HslJ-like"/>
</dbReference>
<dbReference type="RefSeq" id="WP_229592039.1">
    <property type="nucleotide sequence ID" value="NZ_AP024485.1"/>
</dbReference>
<dbReference type="Pfam" id="PF03724">
    <property type="entry name" value="META"/>
    <property type="match status" value="1"/>
</dbReference>
<dbReference type="PROSITE" id="PS51257">
    <property type="entry name" value="PROKAR_LIPOPROTEIN"/>
    <property type="match status" value="1"/>
</dbReference>
<gene>
    <name evidence="3" type="ORF">PSDVSF_33410</name>
</gene>
<keyword evidence="4" id="KW-1185">Reference proteome</keyword>
<dbReference type="Proteomes" id="UP001053296">
    <property type="component" value="Chromosome"/>
</dbReference>
<evidence type="ECO:0000259" key="2">
    <source>
        <dbReference type="Pfam" id="PF03724"/>
    </source>
</evidence>